<organism evidence="2 3">
    <name type="scientific">Nonomuraea angiospora</name>
    <dbReference type="NCBI Taxonomy" id="46172"/>
    <lineage>
        <taxon>Bacteria</taxon>
        <taxon>Bacillati</taxon>
        <taxon>Actinomycetota</taxon>
        <taxon>Actinomycetes</taxon>
        <taxon>Streptosporangiales</taxon>
        <taxon>Streptosporangiaceae</taxon>
        <taxon>Nonomuraea</taxon>
    </lineage>
</organism>
<sequence length="105" mass="10926">MRLRTSAAAVALAGAVTAGFAAGPASAATTSATSAQAAAPWCLGHRLNAKGAVDKLWVWNSCKSNQSYKVRLANVPDLACRQLKPGGADYFTWGWPGRFDGLVTC</sequence>
<evidence type="ECO:0000313" key="2">
    <source>
        <dbReference type="EMBL" id="MBE1584643.1"/>
    </source>
</evidence>
<protein>
    <submittedName>
        <fullName evidence="2">Nitrous oxide reductase</fullName>
    </submittedName>
</protein>
<dbReference type="RefSeq" id="WP_192785524.1">
    <property type="nucleotide sequence ID" value="NZ_JADBEK010000001.1"/>
</dbReference>
<keyword evidence="1" id="KW-0732">Signal</keyword>
<accession>A0ABR9LVG8</accession>
<dbReference type="EMBL" id="JADBEK010000001">
    <property type="protein sequence ID" value="MBE1584643.1"/>
    <property type="molecule type" value="Genomic_DNA"/>
</dbReference>
<keyword evidence="3" id="KW-1185">Reference proteome</keyword>
<gene>
    <name evidence="2" type="ORF">H4W80_002901</name>
</gene>
<name>A0ABR9LVG8_9ACTN</name>
<feature type="signal peptide" evidence="1">
    <location>
        <begin position="1"/>
        <end position="27"/>
    </location>
</feature>
<evidence type="ECO:0000256" key="1">
    <source>
        <dbReference type="SAM" id="SignalP"/>
    </source>
</evidence>
<feature type="chain" id="PRO_5046781429" evidence="1">
    <location>
        <begin position="28"/>
        <end position="105"/>
    </location>
</feature>
<proteinExistence type="predicted"/>
<reference evidence="2 3" key="1">
    <citation type="submission" date="2020-10" db="EMBL/GenBank/DDBJ databases">
        <title>Sequencing the genomes of 1000 actinobacteria strains.</title>
        <authorList>
            <person name="Klenk H.-P."/>
        </authorList>
    </citation>
    <scope>NUCLEOTIDE SEQUENCE [LARGE SCALE GENOMIC DNA]</scope>
    <source>
        <strain evidence="2 3">DSM 43173</strain>
    </source>
</reference>
<evidence type="ECO:0000313" key="3">
    <source>
        <dbReference type="Proteomes" id="UP000633509"/>
    </source>
</evidence>
<dbReference type="Proteomes" id="UP000633509">
    <property type="component" value="Unassembled WGS sequence"/>
</dbReference>
<comment type="caution">
    <text evidence="2">The sequence shown here is derived from an EMBL/GenBank/DDBJ whole genome shotgun (WGS) entry which is preliminary data.</text>
</comment>
<dbReference type="Gene3D" id="2.60.40.20">
    <property type="entry name" value="Alpha-amylase inhibitor"/>
    <property type="match status" value="1"/>
</dbReference>
<dbReference type="InterPro" id="IPR036379">
    <property type="entry name" value="A-amylase_inhib_sf"/>
</dbReference>